<name>A0AAV7J8T1_COTGL</name>
<organism evidence="1 2">
    <name type="scientific">Cotesia glomerata</name>
    <name type="common">Lepidopteran parasitic wasp</name>
    <name type="synonym">Apanteles glomeratus</name>
    <dbReference type="NCBI Taxonomy" id="32391"/>
    <lineage>
        <taxon>Eukaryota</taxon>
        <taxon>Metazoa</taxon>
        <taxon>Ecdysozoa</taxon>
        <taxon>Arthropoda</taxon>
        <taxon>Hexapoda</taxon>
        <taxon>Insecta</taxon>
        <taxon>Pterygota</taxon>
        <taxon>Neoptera</taxon>
        <taxon>Endopterygota</taxon>
        <taxon>Hymenoptera</taxon>
        <taxon>Apocrita</taxon>
        <taxon>Ichneumonoidea</taxon>
        <taxon>Braconidae</taxon>
        <taxon>Microgastrinae</taxon>
        <taxon>Cotesia</taxon>
    </lineage>
</organism>
<dbReference type="Proteomes" id="UP000826195">
    <property type="component" value="Unassembled WGS sequence"/>
</dbReference>
<reference evidence="1 2" key="1">
    <citation type="journal article" date="2021" name="J. Hered.">
        <title>A chromosome-level genome assembly of the parasitoid wasp, Cotesia glomerata (Hymenoptera: Braconidae).</title>
        <authorList>
            <person name="Pinto B.J."/>
            <person name="Weis J.J."/>
            <person name="Gamble T."/>
            <person name="Ode P.J."/>
            <person name="Paul R."/>
            <person name="Zaspel J.M."/>
        </authorList>
    </citation>
    <scope>NUCLEOTIDE SEQUENCE [LARGE SCALE GENOMIC DNA]</scope>
    <source>
        <strain evidence="1">CgM1</strain>
    </source>
</reference>
<keyword evidence="2" id="KW-1185">Reference proteome</keyword>
<proteinExistence type="predicted"/>
<dbReference type="EMBL" id="JAHXZJ010000001">
    <property type="protein sequence ID" value="KAH0568243.1"/>
    <property type="molecule type" value="Genomic_DNA"/>
</dbReference>
<comment type="caution">
    <text evidence="1">The sequence shown here is derived from an EMBL/GenBank/DDBJ whole genome shotgun (WGS) entry which is preliminary data.</text>
</comment>
<evidence type="ECO:0000313" key="1">
    <source>
        <dbReference type="EMBL" id="KAH0568243.1"/>
    </source>
</evidence>
<accession>A0AAV7J8T1</accession>
<sequence>MSIGWNTDAELRPRWAPTSLPCDVKGSLNECSMNQLLMMLMDYIVGRWDFTTGDYTNHSSGYYHDPLDLLTSSPS</sequence>
<protein>
    <submittedName>
        <fullName evidence="1">Uncharacterized protein</fullName>
    </submittedName>
</protein>
<dbReference type="AlphaFoldDB" id="A0AAV7J8T1"/>
<gene>
    <name evidence="1" type="ORF">KQX54_019822</name>
</gene>
<evidence type="ECO:0000313" key="2">
    <source>
        <dbReference type="Proteomes" id="UP000826195"/>
    </source>
</evidence>